<protein>
    <submittedName>
        <fullName evidence="10">Tetratricopeptide repeat protein</fullName>
    </submittedName>
</protein>
<dbReference type="PANTHER" id="PTHR46630:SF1">
    <property type="entry name" value="TETRATRICOPEPTIDE REPEAT PROTEIN 29"/>
    <property type="match status" value="1"/>
</dbReference>
<dbReference type="SMART" id="SM00028">
    <property type="entry name" value="TPR"/>
    <property type="match status" value="4"/>
</dbReference>
<dbReference type="InterPro" id="IPR019734">
    <property type="entry name" value="TPR_rpt"/>
</dbReference>
<keyword evidence="11" id="KW-1185">Reference proteome</keyword>
<evidence type="ECO:0000313" key="10">
    <source>
        <dbReference type="EMBL" id="MCJ8210930.1"/>
    </source>
</evidence>
<keyword evidence="9" id="KW-0732">Signal</keyword>
<evidence type="ECO:0000256" key="3">
    <source>
        <dbReference type="ARBA" id="ARBA00022737"/>
    </source>
</evidence>
<evidence type="ECO:0000256" key="7">
    <source>
        <dbReference type="SAM" id="Coils"/>
    </source>
</evidence>
<keyword evidence="8" id="KW-0472">Membrane</keyword>
<feature type="transmembrane region" description="Helical" evidence="8">
    <location>
        <begin position="345"/>
        <end position="368"/>
    </location>
</feature>
<dbReference type="SUPFAM" id="SSF48452">
    <property type="entry name" value="TPR-like"/>
    <property type="match status" value="1"/>
</dbReference>
<comment type="similarity">
    <text evidence="5">Belongs to the Rap family.</text>
</comment>
<dbReference type="InterPro" id="IPR051476">
    <property type="entry name" value="Bac_ResReg_Asp_Phosphatase"/>
</dbReference>
<feature type="repeat" description="TPR" evidence="6">
    <location>
        <begin position="155"/>
        <end position="188"/>
    </location>
</feature>
<keyword evidence="4 6" id="KW-0802">TPR repeat</keyword>
<proteinExistence type="inferred from homology"/>
<keyword evidence="8" id="KW-1133">Transmembrane helix</keyword>
<evidence type="ECO:0000256" key="4">
    <source>
        <dbReference type="ARBA" id="ARBA00022803"/>
    </source>
</evidence>
<dbReference type="EMBL" id="JALJEJ010000007">
    <property type="protein sequence ID" value="MCJ8210930.1"/>
    <property type="molecule type" value="Genomic_DNA"/>
</dbReference>
<dbReference type="Pfam" id="PF13424">
    <property type="entry name" value="TPR_12"/>
    <property type="match status" value="1"/>
</dbReference>
<evidence type="ECO:0000313" key="11">
    <source>
        <dbReference type="Proteomes" id="UP001139450"/>
    </source>
</evidence>
<dbReference type="AlphaFoldDB" id="A0A9X2BAM2"/>
<dbReference type="PROSITE" id="PS50005">
    <property type="entry name" value="TPR"/>
    <property type="match status" value="1"/>
</dbReference>
<gene>
    <name evidence="10" type="ORF">MUY27_14525</name>
</gene>
<dbReference type="RefSeq" id="WP_245131010.1">
    <property type="nucleotide sequence ID" value="NZ_JALJEJ010000007.1"/>
</dbReference>
<evidence type="ECO:0000256" key="2">
    <source>
        <dbReference type="ARBA" id="ARBA00022490"/>
    </source>
</evidence>
<keyword evidence="7" id="KW-0175">Coiled coil</keyword>
<evidence type="ECO:0000256" key="8">
    <source>
        <dbReference type="SAM" id="Phobius"/>
    </source>
</evidence>
<dbReference type="GO" id="GO:0000155">
    <property type="term" value="F:phosphorelay sensor kinase activity"/>
    <property type="evidence" value="ECO:0007669"/>
    <property type="project" value="InterPro"/>
</dbReference>
<feature type="signal peptide" evidence="9">
    <location>
        <begin position="1"/>
        <end position="19"/>
    </location>
</feature>
<keyword evidence="8" id="KW-0812">Transmembrane</keyword>
<keyword evidence="2" id="KW-0963">Cytoplasm</keyword>
<evidence type="ECO:0000256" key="6">
    <source>
        <dbReference type="PROSITE-ProRule" id="PRU00339"/>
    </source>
</evidence>
<comment type="caution">
    <text evidence="10">The sequence shown here is derived from an EMBL/GenBank/DDBJ whole genome shotgun (WGS) entry which is preliminary data.</text>
</comment>
<dbReference type="GO" id="GO:0005737">
    <property type="term" value="C:cytoplasm"/>
    <property type="evidence" value="ECO:0007669"/>
    <property type="project" value="UniProtKB-SubCell"/>
</dbReference>
<evidence type="ECO:0000256" key="5">
    <source>
        <dbReference type="ARBA" id="ARBA00038253"/>
    </source>
</evidence>
<keyword evidence="3" id="KW-0677">Repeat</keyword>
<sequence>MKKISALLFFIFLSITVYGNTLDDVISTDRLADTALINKLNSDGYNLRRSDADQTIKKATKALKLSIQLNFLKGIGESYRVIGVGYDYHGEPEKAIDNYLNALSYFQRDNNLSGQAKVYNNIGNLYRDSDFGESLEYFRKSLKIALKINDENLIASLYLNIGNVYYRQKDFYEALKYYNKSNDLFSKLNNTEYVVTCMQNLGVVYFNLKRFDQAEKLLLASNQQAKASSRYQQIASIDLTLTSLYIGKGDFKKAEQYLDEGIMYAEMIKSKRLLSDFKYTSYQLEVKRKNFEKALYYLQDIYKKDSLDFQNYVSARIGLLLVKHKQEEKARETQLALIKQKNERVIFWGVVCVAALLLVVIVLLVGNVRRKAETNKRLTDLNGEVSRQKDNLDRVNHHLEEIIDERTKDLQIKNRKLAEYSSYLSHQIRGPIATLKGLINLEKEGLVNKAECFNMMDKCVSEIDNKIMDMSDMLHDPERTGM</sequence>
<dbReference type="Gene3D" id="1.10.287.130">
    <property type="match status" value="1"/>
</dbReference>
<dbReference type="InterPro" id="IPR036097">
    <property type="entry name" value="HisK_dim/P_sf"/>
</dbReference>
<accession>A0A9X2BAM2</accession>
<evidence type="ECO:0000256" key="9">
    <source>
        <dbReference type="SAM" id="SignalP"/>
    </source>
</evidence>
<comment type="subcellular location">
    <subcellularLocation>
        <location evidence="1">Cytoplasm</location>
    </subcellularLocation>
</comment>
<dbReference type="Proteomes" id="UP001139450">
    <property type="component" value="Unassembled WGS sequence"/>
</dbReference>
<organism evidence="10 11">
    <name type="scientific">Mucilaginibacter straminoryzae</name>
    <dbReference type="NCBI Taxonomy" id="2932774"/>
    <lineage>
        <taxon>Bacteria</taxon>
        <taxon>Pseudomonadati</taxon>
        <taxon>Bacteroidota</taxon>
        <taxon>Sphingobacteriia</taxon>
        <taxon>Sphingobacteriales</taxon>
        <taxon>Sphingobacteriaceae</taxon>
        <taxon>Mucilaginibacter</taxon>
    </lineage>
</organism>
<feature type="coiled-coil region" evidence="7">
    <location>
        <begin position="371"/>
        <end position="405"/>
    </location>
</feature>
<name>A0A9X2BAM2_9SPHI</name>
<dbReference type="PANTHER" id="PTHR46630">
    <property type="entry name" value="TETRATRICOPEPTIDE REPEAT PROTEIN 29"/>
    <property type="match status" value="1"/>
</dbReference>
<dbReference type="InterPro" id="IPR011990">
    <property type="entry name" value="TPR-like_helical_dom_sf"/>
</dbReference>
<dbReference type="Gene3D" id="1.25.40.10">
    <property type="entry name" value="Tetratricopeptide repeat domain"/>
    <property type="match status" value="2"/>
</dbReference>
<reference evidence="10" key="1">
    <citation type="submission" date="2022-04" db="EMBL/GenBank/DDBJ databases">
        <title>Mucilaginibacter sp. RS28 isolated from freshwater.</title>
        <authorList>
            <person name="Ko S.-R."/>
        </authorList>
    </citation>
    <scope>NUCLEOTIDE SEQUENCE</scope>
    <source>
        <strain evidence="10">RS28</strain>
    </source>
</reference>
<feature type="chain" id="PRO_5040835936" evidence="9">
    <location>
        <begin position="20"/>
        <end position="482"/>
    </location>
</feature>
<evidence type="ECO:0000256" key="1">
    <source>
        <dbReference type="ARBA" id="ARBA00004496"/>
    </source>
</evidence>
<dbReference type="SUPFAM" id="SSF47384">
    <property type="entry name" value="Homodimeric domain of signal transducing histidine kinase"/>
    <property type="match status" value="1"/>
</dbReference>